<dbReference type="AlphaFoldDB" id="A0A0R1Y9B3"/>
<gene>
    <name evidence="2" type="ORF">FC39_GL001144</name>
</gene>
<evidence type="ECO:0000256" key="1">
    <source>
        <dbReference type="SAM" id="Phobius"/>
    </source>
</evidence>
<evidence type="ECO:0000313" key="3">
    <source>
        <dbReference type="Proteomes" id="UP000051223"/>
    </source>
</evidence>
<keyword evidence="1" id="KW-0472">Membrane</keyword>
<organism evidence="2 3">
    <name type="scientific">Lactobacillus hamsteri DSM 5661 = JCM 6256</name>
    <dbReference type="NCBI Taxonomy" id="1423754"/>
    <lineage>
        <taxon>Bacteria</taxon>
        <taxon>Bacillati</taxon>
        <taxon>Bacillota</taxon>
        <taxon>Bacilli</taxon>
        <taxon>Lactobacillales</taxon>
        <taxon>Lactobacillaceae</taxon>
        <taxon>Lactobacillus</taxon>
    </lineage>
</organism>
<dbReference type="PATRIC" id="fig|1423754.3.peg.1177"/>
<reference evidence="2 3" key="1">
    <citation type="journal article" date="2015" name="Genome Announc.">
        <title>Expanding the biotechnology potential of lactobacilli through comparative genomics of 213 strains and associated genera.</title>
        <authorList>
            <person name="Sun Z."/>
            <person name="Harris H.M."/>
            <person name="McCann A."/>
            <person name="Guo C."/>
            <person name="Argimon S."/>
            <person name="Zhang W."/>
            <person name="Yang X."/>
            <person name="Jeffery I.B."/>
            <person name="Cooney J.C."/>
            <person name="Kagawa T.F."/>
            <person name="Liu W."/>
            <person name="Song Y."/>
            <person name="Salvetti E."/>
            <person name="Wrobel A."/>
            <person name="Rasinkangas P."/>
            <person name="Parkhill J."/>
            <person name="Rea M.C."/>
            <person name="O'Sullivan O."/>
            <person name="Ritari J."/>
            <person name="Douillard F.P."/>
            <person name="Paul Ross R."/>
            <person name="Yang R."/>
            <person name="Briner A.E."/>
            <person name="Felis G.E."/>
            <person name="de Vos W.M."/>
            <person name="Barrangou R."/>
            <person name="Klaenhammer T.R."/>
            <person name="Caufield P.W."/>
            <person name="Cui Y."/>
            <person name="Zhang H."/>
            <person name="O'Toole P.W."/>
        </authorList>
    </citation>
    <scope>NUCLEOTIDE SEQUENCE [LARGE SCALE GENOMIC DNA]</scope>
    <source>
        <strain evidence="2 3">DSM 5661</strain>
    </source>
</reference>
<dbReference type="RefSeq" id="WP_169787503.1">
    <property type="nucleotide sequence ID" value="NZ_AZGI01000044.1"/>
</dbReference>
<protein>
    <submittedName>
        <fullName evidence="2">Uncharacterized protein</fullName>
    </submittedName>
</protein>
<comment type="caution">
    <text evidence="2">The sequence shown here is derived from an EMBL/GenBank/DDBJ whole genome shotgun (WGS) entry which is preliminary data.</text>
</comment>
<proteinExistence type="predicted"/>
<evidence type="ECO:0000313" key="2">
    <source>
        <dbReference type="EMBL" id="KRM39127.1"/>
    </source>
</evidence>
<dbReference type="Proteomes" id="UP000051223">
    <property type="component" value="Unassembled WGS sequence"/>
</dbReference>
<keyword evidence="1" id="KW-0812">Transmembrane</keyword>
<keyword evidence="1" id="KW-1133">Transmembrane helix</keyword>
<sequence>MVIIGIICLVVAVISALRTLNNGDDKKWQKSLAIVFLILGLIIIIFSVIARH</sequence>
<dbReference type="EMBL" id="AZGI01000044">
    <property type="protein sequence ID" value="KRM39127.1"/>
    <property type="molecule type" value="Genomic_DNA"/>
</dbReference>
<keyword evidence="3" id="KW-1185">Reference proteome</keyword>
<feature type="transmembrane region" description="Helical" evidence="1">
    <location>
        <begin position="32"/>
        <end position="50"/>
    </location>
</feature>
<dbReference type="eggNOG" id="ENOG5030AIV">
    <property type="taxonomic scope" value="Bacteria"/>
</dbReference>
<accession>A0A0R1Y9B3</accession>
<name>A0A0R1Y9B3_9LACO</name>